<dbReference type="Proteomes" id="UP000026961">
    <property type="component" value="Chromosome 12"/>
</dbReference>
<dbReference type="GO" id="GO:0004363">
    <property type="term" value="F:glutathione synthase activity"/>
    <property type="evidence" value="ECO:0007669"/>
    <property type="project" value="InterPro"/>
</dbReference>
<evidence type="ECO:0008006" key="3">
    <source>
        <dbReference type="Google" id="ProtNLM"/>
    </source>
</evidence>
<reference evidence="1" key="1">
    <citation type="submission" date="2015-04" db="UniProtKB">
        <authorList>
            <consortium name="EnsemblPlants"/>
        </authorList>
    </citation>
    <scope>IDENTIFICATION</scope>
</reference>
<dbReference type="GO" id="GO:0043295">
    <property type="term" value="F:glutathione binding"/>
    <property type="evidence" value="ECO:0007669"/>
    <property type="project" value="TreeGrafter"/>
</dbReference>
<name>A0A0E0BR29_9ORYZ</name>
<accession>A0A0E0BR29</accession>
<dbReference type="SUPFAM" id="SSF56059">
    <property type="entry name" value="Glutathione synthetase ATP-binding domain-like"/>
    <property type="match status" value="1"/>
</dbReference>
<dbReference type="Gene3D" id="3.30.470.20">
    <property type="entry name" value="ATP-grasp fold, B domain"/>
    <property type="match status" value="1"/>
</dbReference>
<sequence>MAAAAARSGAHPPSFASSLGRCRVLPVVVVRQPGGAARPSPLLAPERCAAAVGTAAPKVEGGGRRSSEQGQLAVAPARLVDELVEEALVWSSQHGLVVGDKNHPRSGKAPGVGLLHAPFALLPMSFSKVYWDQAVELAPLFNELVDRVSLDGDFLQETLARTKEVDSFTGRLLDIHAKMMKLNKKEDVRLGLTRSDYMVDGATDQLLQVELNTISTSSNGLACGVCELHRNLIRQHERELGLGPESIVGNTAIAQHAEALAGAWAEFNNQSSVVLVVVQPEERYMYDQYWITVALREIYPWVLGRIKETVNYC</sequence>
<evidence type="ECO:0000313" key="1">
    <source>
        <dbReference type="EnsemblPlants" id="OGLUM12G09140.3"/>
    </source>
</evidence>
<dbReference type="InterPro" id="IPR037013">
    <property type="entry name" value="GSH-S_sub-bd_sf"/>
</dbReference>
<dbReference type="AlphaFoldDB" id="A0A0E0BR29"/>
<dbReference type="InterPro" id="IPR005615">
    <property type="entry name" value="Glutathione_synthase"/>
</dbReference>
<keyword evidence="2" id="KW-1185">Reference proteome</keyword>
<dbReference type="EnsemblPlants" id="OGLUM12G09140.3">
    <property type="protein sequence ID" value="OGLUM12G09140.3"/>
    <property type="gene ID" value="OGLUM12G09140"/>
</dbReference>
<protein>
    <recommendedName>
        <fullName evidence="3">Glutathione synthase substrate-binding domain-containing protein</fullName>
    </recommendedName>
</protein>
<organism evidence="1">
    <name type="scientific">Oryza glumipatula</name>
    <dbReference type="NCBI Taxonomy" id="40148"/>
    <lineage>
        <taxon>Eukaryota</taxon>
        <taxon>Viridiplantae</taxon>
        <taxon>Streptophyta</taxon>
        <taxon>Embryophyta</taxon>
        <taxon>Tracheophyta</taxon>
        <taxon>Spermatophyta</taxon>
        <taxon>Magnoliopsida</taxon>
        <taxon>Liliopsida</taxon>
        <taxon>Poales</taxon>
        <taxon>Poaceae</taxon>
        <taxon>BOP clade</taxon>
        <taxon>Oryzoideae</taxon>
        <taxon>Oryzeae</taxon>
        <taxon>Oryzinae</taxon>
        <taxon>Oryza</taxon>
    </lineage>
</organism>
<dbReference type="Gene3D" id="3.30.1490.80">
    <property type="match status" value="1"/>
</dbReference>
<dbReference type="FunFam" id="3.30.1490.80:FF:000010">
    <property type="entry name" value="Glutathione synthetase"/>
    <property type="match status" value="1"/>
</dbReference>
<reference evidence="1" key="2">
    <citation type="submission" date="2018-05" db="EMBL/GenBank/DDBJ databases">
        <title>OgluRS3 (Oryza glumaepatula Reference Sequence Version 3).</title>
        <authorList>
            <person name="Zhang J."/>
            <person name="Kudrna D."/>
            <person name="Lee S."/>
            <person name="Talag J."/>
            <person name="Welchert J."/>
            <person name="Wing R.A."/>
        </authorList>
    </citation>
    <scope>NUCLEOTIDE SEQUENCE [LARGE SCALE GENOMIC DNA]</scope>
</reference>
<dbReference type="Gene3D" id="3.40.50.1760">
    <property type="entry name" value="Glutathione synthase, substrate-binding domain superfamily, eukaryotic"/>
    <property type="match status" value="1"/>
</dbReference>
<dbReference type="Gramene" id="OGLUM12G09140.3">
    <property type="protein sequence ID" value="OGLUM12G09140.3"/>
    <property type="gene ID" value="OGLUM12G09140"/>
</dbReference>
<dbReference type="GO" id="GO:0005829">
    <property type="term" value="C:cytosol"/>
    <property type="evidence" value="ECO:0007669"/>
    <property type="project" value="TreeGrafter"/>
</dbReference>
<dbReference type="InterPro" id="IPR014049">
    <property type="entry name" value="Glutathione_synthase_N_euk"/>
</dbReference>
<dbReference type="PANTHER" id="PTHR11130:SF4">
    <property type="entry name" value="GLUTATHIONE SYNTHETASE"/>
    <property type="match status" value="1"/>
</dbReference>
<proteinExistence type="predicted"/>
<evidence type="ECO:0000313" key="2">
    <source>
        <dbReference type="Proteomes" id="UP000026961"/>
    </source>
</evidence>
<dbReference type="HOGENOM" id="CLU_074220_1_0_1"/>
<dbReference type="PANTHER" id="PTHR11130">
    <property type="entry name" value="GLUTATHIONE SYNTHETASE"/>
    <property type="match status" value="1"/>
</dbReference>
<dbReference type="Pfam" id="PF03917">
    <property type="entry name" value="GSH_synth_ATP"/>
    <property type="match status" value="1"/>
</dbReference>
<dbReference type="GO" id="GO:0005524">
    <property type="term" value="F:ATP binding"/>
    <property type="evidence" value="ECO:0007669"/>
    <property type="project" value="InterPro"/>
</dbReference>